<dbReference type="AlphaFoldDB" id="A0A975WCX0"/>
<dbReference type="EMBL" id="FNYY01000015">
    <property type="protein sequence ID" value="SEJ95566.1"/>
    <property type="molecule type" value="Genomic_DNA"/>
</dbReference>
<sequence length="181" mass="18395">MSAERYFTALRDLAETERDRLNALDAALGDGDHGSTLLRGLTRAAGAADGARAKAFMRASGGASGTLFGLVLHEIEQHLDNGADLAAGLARAEARIRDLGQVKPGDKSMVDALSPAVAALRGGALAAAVTAAEQGRDATVEMVARRGRAQYVEGGGKGEIDPGAVSLTMILALLAKTGGAT</sequence>
<dbReference type="Gene3D" id="1.25.40.340">
    <property type="match status" value="1"/>
</dbReference>
<dbReference type="Pfam" id="PF02734">
    <property type="entry name" value="Dak2"/>
    <property type="match status" value="1"/>
</dbReference>
<organism evidence="4 5">
    <name type="scientific">Marinovum algicola</name>
    <dbReference type="NCBI Taxonomy" id="42444"/>
    <lineage>
        <taxon>Bacteria</taxon>
        <taxon>Pseudomonadati</taxon>
        <taxon>Pseudomonadota</taxon>
        <taxon>Alphaproteobacteria</taxon>
        <taxon>Rhodobacterales</taxon>
        <taxon>Roseobacteraceae</taxon>
        <taxon>Marinovum</taxon>
    </lineage>
</organism>
<proteinExistence type="predicted"/>
<dbReference type="InterPro" id="IPR036117">
    <property type="entry name" value="DhaL_dom_sf"/>
</dbReference>
<dbReference type="InterPro" id="IPR050861">
    <property type="entry name" value="Dihydroxyacetone_Kinase"/>
</dbReference>
<dbReference type="PANTHER" id="PTHR28629:SF4">
    <property type="entry name" value="TRIOKINASE_FMN CYCLASE"/>
    <property type="match status" value="1"/>
</dbReference>
<dbReference type="PANTHER" id="PTHR28629">
    <property type="entry name" value="TRIOKINASE/FMN CYCLASE"/>
    <property type="match status" value="1"/>
</dbReference>
<gene>
    <name evidence="4" type="ORF">SAMN04487940_11532</name>
</gene>
<dbReference type="GO" id="GO:0004371">
    <property type="term" value="F:glycerone kinase activity"/>
    <property type="evidence" value="ECO:0007669"/>
    <property type="project" value="InterPro"/>
</dbReference>
<feature type="domain" description="DhaL" evidence="3">
    <location>
        <begin position="1"/>
        <end position="176"/>
    </location>
</feature>
<keyword evidence="2 4" id="KW-0418">Kinase</keyword>
<keyword evidence="5" id="KW-1185">Reference proteome</keyword>
<dbReference type="InterPro" id="IPR004007">
    <property type="entry name" value="DhaL_dom"/>
</dbReference>
<evidence type="ECO:0000313" key="4">
    <source>
        <dbReference type="EMBL" id="SEJ95566.1"/>
    </source>
</evidence>
<dbReference type="GO" id="GO:0019563">
    <property type="term" value="P:glycerol catabolic process"/>
    <property type="evidence" value="ECO:0007669"/>
    <property type="project" value="TreeGrafter"/>
</dbReference>
<evidence type="ECO:0000256" key="1">
    <source>
        <dbReference type="ARBA" id="ARBA00022679"/>
    </source>
</evidence>
<evidence type="ECO:0000313" key="5">
    <source>
        <dbReference type="Proteomes" id="UP000182932"/>
    </source>
</evidence>
<dbReference type="SMART" id="SM01120">
    <property type="entry name" value="Dak2"/>
    <property type="match status" value="1"/>
</dbReference>
<dbReference type="SUPFAM" id="SSF101473">
    <property type="entry name" value="DhaL-like"/>
    <property type="match status" value="1"/>
</dbReference>
<reference evidence="4 5" key="1">
    <citation type="submission" date="2016-10" db="EMBL/GenBank/DDBJ databases">
        <authorList>
            <person name="Varghese N."/>
            <person name="Submissions S."/>
        </authorList>
    </citation>
    <scope>NUCLEOTIDE SEQUENCE [LARGE SCALE GENOMIC DNA]</scope>
    <source>
        <strain evidence="4 5">FF3</strain>
    </source>
</reference>
<accession>A0A975WCX0</accession>
<name>A0A975WCX0_9RHOB</name>
<keyword evidence="1" id="KW-0808">Transferase</keyword>
<dbReference type="GO" id="GO:0005829">
    <property type="term" value="C:cytosol"/>
    <property type="evidence" value="ECO:0007669"/>
    <property type="project" value="TreeGrafter"/>
</dbReference>
<protein>
    <submittedName>
        <fullName evidence="4">Dihydroxyacetone kinase, C-terminal domain</fullName>
    </submittedName>
</protein>
<dbReference type="GeneID" id="80819831"/>
<comment type="caution">
    <text evidence="4">The sequence shown here is derived from an EMBL/GenBank/DDBJ whole genome shotgun (WGS) entry which is preliminary data.</text>
</comment>
<dbReference type="Proteomes" id="UP000182932">
    <property type="component" value="Unassembled WGS sequence"/>
</dbReference>
<dbReference type="RefSeq" id="WP_074837769.1">
    <property type="nucleotide sequence ID" value="NZ_CATLQZ010000018.1"/>
</dbReference>
<dbReference type="PROSITE" id="PS51480">
    <property type="entry name" value="DHAL"/>
    <property type="match status" value="1"/>
</dbReference>
<evidence type="ECO:0000256" key="2">
    <source>
        <dbReference type="ARBA" id="ARBA00022777"/>
    </source>
</evidence>
<evidence type="ECO:0000259" key="3">
    <source>
        <dbReference type="PROSITE" id="PS51480"/>
    </source>
</evidence>